<keyword evidence="3" id="KW-0687">Ribonucleoprotein</keyword>
<reference evidence="5 6" key="1">
    <citation type="submission" date="2020-12" db="EMBL/GenBank/DDBJ databases">
        <title>Effect of drift, selection, and recombination on the evolution of hybrid genomes in Candida yeast pathogens.</title>
        <authorList>
            <person name="Mixao V."/>
            <person name="Ksiezopolska E."/>
            <person name="Saus E."/>
            <person name="Boekhout T."/>
            <person name="Gacser A."/>
            <person name="Gabaldon T."/>
        </authorList>
    </citation>
    <scope>NUCLEOTIDE SEQUENCE [LARGE SCALE GENOMIC DNA]</scope>
    <source>
        <strain evidence="5 6">BP57</strain>
    </source>
</reference>
<dbReference type="PANTHER" id="PTHR23321:SF26">
    <property type="entry name" value="SMALL RIBOSOMAL SUBUNIT PROTEIN US15M"/>
    <property type="match status" value="1"/>
</dbReference>
<dbReference type="HAMAP" id="MF_01343_B">
    <property type="entry name" value="Ribosomal_uS15_B"/>
    <property type="match status" value="1"/>
</dbReference>
<dbReference type="SMART" id="SM01387">
    <property type="entry name" value="Ribosomal_S15"/>
    <property type="match status" value="1"/>
</dbReference>
<dbReference type="SUPFAM" id="SSF47060">
    <property type="entry name" value="S15/NS1 RNA-binding domain"/>
    <property type="match status" value="1"/>
</dbReference>
<gene>
    <name evidence="5" type="ORF">I9W82_000170</name>
</gene>
<dbReference type="Proteomes" id="UP000669133">
    <property type="component" value="Unassembled WGS sequence"/>
</dbReference>
<evidence type="ECO:0000256" key="4">
    <source>
        <dbReference type="SAM" id="Coils"/>
    </source>
</evidence>
<comment type="similarity">
    <text evidence="1">Belongs to the universal ribosomal protein uS15 family.</text>
</comment>
<name>A0A8H7ZJP6_9ASCO</name>
<proteinExistence type="inferred from homology"/>
<evidence type="ECO:0000313" key="5">
    <source>
        <dbReference type="EMBL" id="KAG5421080.1"/>
    </source>
</evidence>
<comment type="caution">
    <text evidence="5">The sequence shown here is derived from an EMBL/GenBank/DDBJ whole genome shotgun (WGS) entry which is preliminary data.</text>
</comment>
<dbReference type="EMBL" id="JAEOAQ010000001">
    <property type="protein sequence ID" value="KAG5421080.1"/>
    <property type="molecule type" value="Genomic_DNA"/>
</dbReference>
<accession>A0A8H7ZJP6</accession>
<sequence>MFKLPSRWFSIGRPLLSQASPIKHVSLGPKLAAKQFIEPGTPHKKEKKLRRREKRLKKQIIRDVNTLKQYDAKNVPFQVDPVLGDPKCQFFTRIMQKVEDQESNLAYDVDRAEMEKLLYAAEKLSLENSSNNEEIRREVQQVEENKRRAVLTILNLRNTNSKDKKKLALKYAREELQREPGDTASPEVQAAVMTVKIHFGMRHVKENKNDHTTTKAVRELVQYRQKLLRYLKRQDPKKYYYAIAKLGLTDDVITAEFNMGRQYLQDYKVWGDKVLIKETQSAKRKNLRVKKLRDRVSEYHDLAKKNYEIMQKENLI</sequence>
<dbReference type="Gene3D" id="1.10.287.10">
    <property type="entry name" value="S15/NS1, RNA-binding"/>
    <property type="match status" value="1"/>
</dbReference>
<evidence type="ECO:0000313" key="6">
    <source>
        <dbReference type="Proteomes" id="UP000669133"/>
    </source>
</evidence>
<keyword evidence="2" id="KW-0689">Ribosomal protein</keyword>
<evidence type="ECO:0000256" key="1">
    <source>
        <dbReference type="ARBA" id="ARBA00008434"/>
    </source>
</evidence>
<keyword evidence="4" id="KW-0175">Coiled coil</keyword>
<evidence type="ECO:0000256" key="2">
    <source>
        <dbReference type="ARBA" id="ARBA00022980"/>
    </source>
</evidence>
<dbReference type="RefSeq" id="XP_067550196.1">
    <property type="nucleotide sequence ID" value="XM_067690474.1"/>
</dbReference>
<protein>
    <recommendedName>
        <fullName evidence="7">37S ribosomal protein S28, mitochondrial</fullName>
    </recommendedName>
</protein>
<dbReference type="PANTHER" id="PTHR23321">
    <property type="entry name" value="RIBOSOMAL PROTEIN S15, BACTERIAL AND ORGANELLAR"/>
    <property type="match status" value="1"/>
</dbReference>
<dbReference type="GO" id="GO:0006412">
    <property type="term" value="P:translation"/>
    <property type="evidence" value="ECO:0007669"/>
    <property type="project" value="InterPro"/>
</dbReference>
<keyword evidence="6" id="KW-1185">Reference proteome</keyword>
<dbReference type="AlphaFoldDB" id="A0A8H7ZJP6"/>
<dbReference type="InterPro" id="IPR000589">
    <property type="entry name" value="Ribosomal_uS15"/>
</dbReference>
<dbReference type="OrthoDB" id="441444at2759"/>
<dbReference type="InterPro" id="IPR009068">
    <property type="entry name" value="uS15_NS1_RNA-bd_sf"/>
</dbReference>
<dbReference type="GO" id="GO:0005840">
    <property type="term" value="C:ribosome"/>
    <property type="evidence" value="ECO:0007669"/>
    <property type="project" value="UniProtKB-KW"/>
</dbReference>
<feature type="coiled-coil region" evidence="4">
    <location>
        <begin position="132"/>
        <end position="159"/>
    </location>
</feature>
<evidence type="ECO:0000256" key="3">
    <source>
        <dbReference type="ARBA" id="ARBA00023274"/>
    </source>
</evidence>
<dbReference type="Pfam" id="PF00312">
    <property type="entry name" value="Ribosomal_S15"/>
    <property type="match status" value="1"/>
</dbReference>
<evidence type="ECO:0008006" key="7">
    <source>
        <dbReference type="Google" id="ProtNLM"/>
    </source>
</evidence>
<organism evidence="5 6">
    <name type="scientific">Candida metapsilosis</name>
    <dbReference type="NCBI Taxonomy" id="273372"/>
    <lineage>
        <taxon>Eukaryota</taxon>
        <taxon>Fungi</taxon>
        <taxon>Dikarya</taxon>
        <taxon>Ascomycota</taxon>
        <taxon>Saccharomycotina</taxon>
        <taxon>Pichiomycetes</taxon>
        <taxon>Debaryomycetaceae</taxon>
        <taxon>Candida/Lodderomyces clade</taxon>
        <taxon>Candida</taxon>
    </lineage>
</organism>
<dbReference type="GO" id="GO:0005737">
    <property type="term" value="C:cytoplasm"/>
    <property type="evidence" value="ECO:0007669"/>
    <property type="project" value="UniProtKB-ARBA"/>
</dbReference>
<dbReference type="GO" id="GO:0003735">
    <property type="term" value="F:structural constituent of ribosome"/>
    <property type="evidence" value="ECO:0007669"/>
    <property type="project" value="InterPro"/>
</dbReference>
<dbReference type="InterPro" id="IPR005290">
    <property type="entry name" value="Ribosomal_uS15_bac-type"/>
</dbReference>
<dbReference type="GO" id="GO:1990904">
    <property type="term" value="C:ribonucleoprotein complex"/>
    <property type="evidence" value="ECO:0007669"/>
    <property type="project" value="UniProtKB-KW"/>
</dbReference>
<dbReference type="GeneID" id="93648799"/>